<dbReference type="PIRSF" id="PIRSF020606">
    <property type="entry name" value="UCP020606"/>
    <property type="match status" value="1"/>
</dbReference>
<keyword evidence="1" id="KW-0472">Membrane</keyword>
<dbReference type="InterPro" id="IPR058534">
    <property type="entry name" value="YjdF"/>
</dbReference>
<keyword evidence="3" id="KW-1185">Reference proteome</keyword>
<proteinExistence type="predicted"/>
<dbReference type="Proteomes" id="UP000606600">
    <property type="component" value="Unassembled WGS sequence"/>
</dbReference>
<feature type="transmembrane region" description="Helical" evidence="1">
    <location>
        <begin position="173"/>
        <end position="190"/>
    </location>
</feature>
<feature type="transmembrane region" description="Helical" evidence="1">
    <location>
        <begin position="28"/>
        <end position="46"/>
    </location>
</feature>
<sequence>MNKHVILIILFFAGLILSAINPHDYFTWILEVFPAIIGFIVLVLTYKRFQFTYLTYVMILLHCYILFIGGHYTYAEVPAFNWIRDNFHQARNNYDKIGHFTQGFVPAIIARELFIRCGVILKRGWVAFLTVCVCMSISVTYEFIEWFVSVTSGSSGDSFLGTQGDIWDTQSDMLFATIGAICMVMFFSRWQDRMIDLQMRKYADVQIKK</sequence>
<organism evidence="2 3">
    <name type="scientific">Mucilaginibacter pankratovii</name>
    <dbReference type="NCBI Taxonomy" id="2772110"/>
    <lineage>
        <taxon>Bacteria</taxon>
        <taxon>Pseudomonadati</taxon>
        <taxon>Bacteroidota</taxon>
        <taxon>Sphingobacteriia</taxon>
        <taxon>Sphingobacteriales</taxon>
        <taxon>Sphingobacteriaceae</taxon>
        <taxon>Mucilaginibacter</taxon>
    </lineage>
</organism>
<keyword evidence="1" id="KW-1133">Transmembrane helix</keyword>
<comment type="caution">
    <text evidence="2">The sequence shown here is derived from an EMBL/GenBank/DDBJ whole genome shotgun (WGS) entry which is preliminary data.</text>
</comment>
<feature type="transmembrane region" description="Helical" evidence="1">
    <location>
        <begin position="53"/>
        <end position="74"/>
    </location>
</feature>
<accession>A0ABR7WPF9</accession>
<protein>
    <submittedName>
        <fullName evidence="2">DUF2238 domain-containing protein</fullName>
    </submittedName>
</protein>
<dbReference type="RefSeq" id="WP_191187904.1">
    <property type="nucleotide sequence ID" value="NZ_JACWMY010000002.1"/>
</dbReference>
<dbReference type="InterPro" id="IPR014509">
    <property type="entry name" value="YjdF-like"/>
</dbReference>
<feature type="transmembrane region" description="Helical" evidence="1">
    <location>
        <begin position="126"/>
        <end position="144"/>
    </location>
</feature>
<reference evidence="2 3" key="1">
    <citation type="submission" date="2020-09" db="EMBL/GenBank/DDBJ databases">
        <title>Novel species of Mucilaginibacter isolated from a glacier on the Tibetan Plateau.</title>
        <authorList>
            <person name="Liu Q."/>
            <person name="Xin Y.-H."/>
        </authorList>
    </citation>
    <scope>NUCLEOTIDE SEQUENCE [LARGE SCALE GENOMIC DNA]</scope>
    <source>
        <strain evidence="2 3">ZT4R22</strain>
    </source>
</reference>
<keyword evidence="1" id="KW-0812">Transmembrane</keyword>
<feature type="transmembrane region" description="Helical" evidence="1">
    <location>
        <begin position="97"/>
        <end position="114"/>
    </location>
</feature>
<dbReference type="EMBL" id="JACWMY010000002">
    <property type="protein sequence ID" value="MBD1363244.1"/>
    <property type="molecule type" value="Genomic_DNA"/>
</dbReference>
<gene>
    <name evidence="2" type="ORF">IDJ77_05410</name>
</gene>
<dbReference type="Pfam" id="PF09997">
    <property type="entry name" value="DUF2238"/>
    <property type="match status" value="1"/>
</dbReference>
<evidence type="ECO:0000313" key="3">
    <source>
        <dbReference type="Proteomes" id="UP000606600"/>
    </source>
</evidence>
<evidence type="ECO:0000256" key="1">
    <source>
        <dbReference type="SAM" id="Phobius"/>
    </source>
</evidence>
<name>A0ABR7WPF9_9SPHI</name>
<evidence type="ECO:0000313" key="2">
    <source>
        <dbReference type="EMBL" id="MBD1363244.1"/>
    </source>
</evidence>